<accession>A0A4X1UVP8</accession>
<organism evidence="2 3">
    <name type="scientific">Sus scrofa</name>
    <name type="common">Pig</name>
    <dbReference type="NCBI Taxonomy" id="9823"/>
    <lineage>
        <taxon>Eukaryota</taxon>
        <taxon>Metazoa</taxon>
        <taxon>Chordata</taxon>
        <taxon>Craniata</taxon>
        <taxon>Vertebrata</taxon>
        <taxon>Euteleostomi</taxon>
        <taxon>Mammalia</taxon>
        <taxon>Eutheria</taxon>
        <taxon>Laurasiatheria</taxon>
        <taxon>Artiodactyla</taxon>
        <taxon>Suina</taxon>
        <taxon>Suidae</taxon>
        <taxon>Sus</taxon>
    </lineage>
</organism>
<feature type="transmembrane region" description="Helical" evidence="1">
    <location>
        <begin position="12"/>
        <end position="31"/>
    </location>
</feature>
<evidence type="ECO:0000313" key="3">
    <source>
        <dbReference type="Proteomes" id="UP000314985"/>
    </source>
</evidence>
<dbReference type="Ensembl" id="ENSSSCT00070040760.1">
    <property type="protein sequence ID" value="ENSSSCP00070034204.1"/>
    <property type="gene ID" value="ENSSSCG00070020514.1"/>
</dbReference>
<dbReference type="AlphaFoldDB" id="A0A4X1UVP8"/>
<reference evidence="2" key="2">
    <citation type="submission" date="2025-08" db="UniProtKB">
        <authorList>
            <consortium name="Ensembl"/>
        </authorList>
    </citation>
    <scope>IDENTIFICATION</scope>
</reference>
<evidence type="ECO:0000313" key="2">
    <source>
        <dbReference type="Ensembl" id="ENSSSCP00070034204.1"/>
    </source>
</evidence>
<name>A0A4X1UVP8_PIG</name>
<dbReference type="Proteomes" id="UP000314985">
    <property type="component" value="Chromosome 15"/>
</dbReference>
<keyword evidence="1" id="KW-1133">Transmembrane helix</keyword>
<keyword evidence="1" id="KW-0812">Transmembrane</keyword>
<evidence type="ECO:0000256" key="1">
    <source>
        <dbReference type="SAM" id="Phobius"/>
    </source>
</evidence>
<keyword evidence="1" id="KW-0472">Membrane</keyword>
<sequence length="75" mass="8703">MIIFDRLYEVTYIPLPPFLFCFVFLGLHLWHREVPRLGVDRSYSCWLTPQPQQHQIRASSATYTTAHGNAGSLTH</sequence>
<proteinExistence type="predicted"/>
<reference evidence="2 3" key="1">
    <citation type="submission" date="2017-08" db="EMBL/GenBank/DDBJ databases">
        <title>USMARCv1.0.</title>
        <authorList>
            <person name="Hannum G.I."/>
            <person name="Koren S."/>
            <person name="Schroeder S.G."/>
            <person name="Chin S.C."/>
            <person name="Nonneman D.J."/>
            <person name="Becker S.A."/>
            <person name="Rosen B.D."/>
            <person name="Bickhart D.M."/>
            <person name="Putnam N.H."/>
            <person name="Green R.E."/>
            <person name="Tuggle C.K."/>
            <person name="Liu H."/>
            <person name="Rohrer G.A."/>
            <person name="Warr A."/>
            <person name="Hall R."/>
            <person name="Kim K."/>
            <person name="Hume D.A."/>
            <person name="Talbot R."/>
            <person name="Chow W."/>
            <person name="Howe K."/>
            <person name="Schwartz A.S."/>
            <person name="Watson M."/>
            <person name="Archibald A.L."/>
            <person name="Phillippy A.M."/>
            <person name="Smith T.P.L."/>
        </authorList>
    </citation>
    <scope>NUCLEOTIDE SEQUENCE [LARGE SCALE GENOMIC DNA]</scope>
</reference>
<protein>
    <submittedName>
        <fullName evidence="2">Uncharacterized protein</fullName>
    </submittedName>
</protein>